<organism evidence="1 2">
    <name type="scientific">Portunus trituberculatus</name>
    <name type="common">Swimming crab</name>
    <name type="synonym">Neptunus trituberculatus</name>
    <dbReference type="NCBI Taxonomy" id="210409"/>
    <lineage>
        <taxon>Eukaryota</taxon>
        <taxon>Metazoa</taxon>
        <taxon>Ecdysozoa</taxon>
        <taxon>Arthropoda</taxon>
        <taxon>Crustacea</taxon>
        <taxon>Multicrustacea</taxon>
        <taxon>Malacostraca</taxon>
        <taxon>Eumalacostraca</taxon>
        <taxon>Eucarida</taxon>
        <taxon>Decapoda</taxon>
        <taxon>Pleocyemata</taxon>
        <taxon>Brachyura</taxon>
        <taxon>Eubrachyura</taxon>
        <taxon>Portunoidea</taxon>
        <taxon>Portunidae</taxon>
        <taxon>Portuninae</taxon>
        <taxon>Portunus</taxon>
    </lineage>
</organism>
<name>A0A5B7GNH4_PORTR</name>
<gene>
    <name evidence="1" type="ORF">E2C01_055815</name>
</gene>
<keyword evidence="2" id="KW-1185">Reference proteome</keyword>
<dbReference type="Proteomes" id="UP000324222">
    <property type="component" value="Unassembled WGS sequence"/>
</dbReference>
<evidence type="ECO:0000313" key="1">
    <source>
        <dbReference type="EMBL" id="MPC61740.1"/>
    </source>
</evidence>
<protein>
    <submittedName>
        <fullName evidence="1">Uncharacterized protein</fullName>
    </submittedName>
</protein>
<proteinExistence type="predicted"/>
<dbReference type="EMBL" id="VSRR010018869">
    <property type="protein sequence ID" value="MPC61740.1"/>
    <property type="molecule type" value="Genomic_DNA"/>
</dbReference>
<evidence type="ECO:0000313" key="2">
    <source>
        <dbReference type="Proteomes" id="UP000324222"/>
    </source>
</evidence>
<dbReference type="AlphaFoldDB" id="A0A5B7GNH4"/>
<comment type="caution">
    <text evidence="1">The sequence shown here is derived from an EMBL/GenBank/DDBJ whole genome shotgun (WGS) entry which is preliminary data.</text>
</comment>
<accession>A0A5B7GNH4</accession>
<sequence>MPRFLHCCRNGSTTNPTKNIKKVTVATISILTIPKFLKFIGESSPGYTYGNMKNHKQGKSLRQIMSHALTSTYTIGKKLNEILILHVSSPLFTNINK</sequence>
<reference evidence="1 2" key="1">
    <citation type="submission" date="2019-05" db="EMBL/GenBank/DDBJ databases">
        <title>Another draft genome of Portunus trituberculatus and its Hox gene families provides insights of decapod evolution.</title>
        <authorList>
            <person name="Jeong J.-H."/>
            <person name="Song I."/>
            <person name="Kim S."/>
            <person name="Choi T."/>
            <person name="Kim D."/>
            <person name="Ryu S."/>
            <person name="Kim W."/>
        </authorList>
    </citation>
    <scope>NUCLEOTIDE SEQUENCE [LARGE SCALE GENOMIC DNA]</scope>
    <source>
        <tissue evidence="1">Muscle</tissue>
    </source>
</reference>